<dbReference type="InterPro" id="IPR016155">
    <property type="entry name" value="Mopterin_synth/thiamin_S_b"/>
</dbReference>
<evidence type="ECO:0000313" key="2">
    <source>
        <dbReference type="Proteomes" id="UP000595895"/>
    </source>
</evidence>
<proteinExistence type="predicted"/>
<protein>
    <recommendedName>
        <fullName evidence="3">Thiamine biosynthesis protein ThiS</fullName>
    </recommendedName>
</protein>
<accession>A0A7T7S1L0</accession>
<evidence type="ECO:0008006" key="3">
    <source>
        <dbReference type="Google" id="ProtNLM"/>
    </source>
</evidence>
<name>A0A7T7S1L0_9ACTO</name>
<evidence type="ECO:0000313" key="1">
    <source>
        <dbReference type="EMBL" id="QQM66750.1"/>
    </source>
</evidence>
<organism evidence="1 2">
    <name type="scientific">Actinomyces weissii</name>
    <dbReference type="NCBI Taxonomy" id="675090"/>
    <lineage>
        <taxon>Bacteria</taxon>
        <taxon>Bacillati</taxon>
        <taxon>Actinomycetota</taxon>
        <taxon>Actinomycetes</taxon>
        <taxon>Actinomycetales</taxon>
        <taxon>Actinomycetaceae</taxon>
        <taxon>Actinomyces</taxon>
    </lineage>
</organism>
<dbReference type="InterPro" id="IPR012675">
    <property type="entry name" value="Beta-grasp_dom_sf"/>
</dbReference>
<sequence length="79" mass="8586">MIATFFDYTVEFSKVNQLSEVVSIMAQECPEFTDACLLDQKNLHPSVIVVVDGVVINQTRDSCLSGASSVEFLLQLSGG</sequence>
<gene>
    <name evidence="1" type="ORF">JG540_06560</name>
</gene>
<keyword evidence="2" id="KW-1185">Reference proteome</keyword>
<dbReference type="Proteomes" id="UP000595895">
    <property type="component" value="Chromosome"/>
</dbReference>
<dbReference type="SUPFAM" id="SSF54285">
    <property type="entry name" value="MoaD/ThiS"/>
    <property type="match status" value="1"/>
</dbReference>
<dbReference type="RefSeq" id="WP_200274840.1">
    <property type="nucleotide sequence ID" value="NZ_CP066802.1"/>
</dbReference>
<dbReference type="EMBL" id="CP066802">
    <property type="protein sequence ID" value="QQM66750.1"/>
    <property type="molecule type" value="Genomic_DNA"/>
</dbReference>
<dbReference type="AlphaFoldDB" id="A0A7T7S1L0"/>
<dbReference type="Gene3D" id="3.10.20.30">
    <property type="match status" value="1"/>
</dbReference>
<reference evidence="1 2" key="1">
    <citation type="submission" date="2020-12" db="EMBL/GenBank/DDBJ databases">
        <authorList>
            <person name="Zhou J."/>
        </authorList>
    </citation>
    <scope>NUCLEOTIDE SEQUENCE [LARGE SCALE GENOMIC DNA]</scope>
    <source>
        <strain evidence="1 2">CCUG 61299</strain>
    </source>
</reference>
<dbReference type="KEGG" id="awe:JG540_06560"/>